<feature type="region of interest" description="Disordered" evidence="1">
    <location>
        <begin position="1"/>
        <end position="29"/>
    </location>
</feature>
<dbReference type="Proteomes" id="UP000269221">
    <property type="component" value="Unassembled WGS sequence"/>
</dbReference>
<gene>
    <name evidence="2" type="ORF">DUI87_29817</name>
</gene>
<evidence type="ECO:0000256" key="1">
    <source>
        <dbReference type="SAM" id="MobiDB-lite"/>
    </source>
</evidence>
<dbReference type="AlphaFoldDB" id="A0A3M0IYQ5"/>
<accession>A0A3M0IYQ5</accession>
<evidence type="ECO:0000313" key="3">
    <source>
        <dbReference type="Proteomes" id="UP000269221"/>
    </source>
</evidence>
<sequence length="173" mass="19527">MQAMNVSGRCTSVHKKEERGSSTPPFPGTYRTEAENVLLDTVLGQKNKEKRVDIYLDSRTHSCKVCAEEDKRIILVTLWSRTSQFKRENNIVKANTTEGRDAIQMDLEELEICVHKNFMKLSKSSQGAATGLRQSQISRLELMESNPAKEELGHVVKERWMCPGSVCWADAPA</sequence>
<comment type="caution">
    <text evidence="2">The sequence shown here is derived from an EMBL/GenBank/DDBJ whole genome shotgun (WGS) entry which is preliminary data.</text>
</comment>
<organism evidence="2 3">
    <name type="scientific">Hirundo rustica rustica</name>
    <dbReference type="NCBI Taxonomy" id="333673"/>
    <lineage>
        <taxon>Eukaryota</taxon>
        <taxon>Metazoa</taxon>
        <taxon>Chordata</taxon>
        <taxon>Craniata</taxon>
        <taxon>Vertebrata</taxon>
        <taxon>Euteleostomi</taxon>
        <taxon>Archelosauria</taxon>
        <taxon>Archosauria</taxon>
        <taxon>Dinosauria</taxon>
        <taxon>Saurischia</taxon>
        <taxon>Theropoda</taxon>
        <taxon>Coelurosauria</taxon>
        <taxon>Aves</taxon>
        <taxon>Neognathae</taxon>
        <taxon>Neoaves</taxon>
        <taxon>Telluraves</taxon>
        <taxon>Australaves</taxon>
        <taxon>Passeriformes</taxon>
        <taxon>Sylvioidea</taxon>
        <taxon>Hirundinidae</taxon>
        <taxon>Hirundo</taxon>
    </lineage>
</organism>
<name>A0A3M0IYQ5_HIRRU</name>
<dbReference type="EMBL" id="QRBI01000206">
    <property type="protein sequence ID" value="RMB93745.1"/>
    <property type="molecule type" value="Genomic_DNA"/>
</dbReference>
<evidence type="ECO:0000313" key="2">
    <source>
        <dbReference type="EMBL" id="RMB93745.1"/>
    </source>
</evidence>
<protein>
    <submittedName>
        <fullName evidence="2">Uncharacterized protein</fullName>
    </submittedName>
</protein>
<keyword evidence="3" id="KW-1185">Reference proteome</keyword>
<feature type="compositionally biased region" description="Polar residues" evidence="1">
    <location>
        <begin position="1"/>
        <end position="10"/>
    </location>
</feature>
<reference evidence="2 3" key="1">
    <citation type="submission" date="2018-07" db="EMBL/GenBank/DDBJ databases">
        <title>A high quality draft genome assembly of the barn swallow (H. rustica rustica).</title>
        <authorList>
            <person name="Formenti G."/>
            <person name="Chiara M."/>
            <person name="Poveda L."/>
            <person name="Francoijs K.-J."/>
            <person name="Bonisoli-Alquati A."/>
            <person name="Canova L."/>
            <person name="Gianfranceschi L."/>
            <person name="Horner D.S."/>
            <person name="Saino N."/>
        </authorList>
    </citation>
    <scope>NUCLEOTIDE SEQUENCE [LARGE SCALE GENOMIC DNA]</scope>
    <source>
        <strain evidence="2">Chelidonia</strain>
        <tissue evidence="2">Blood</tissue>
    </source>
</reference>
<proteinExistence type="predicted"/>